<dbReference type="WBParaSite" id="ASIM_0002078201-mRNA-1">
    <property type="protein sequence ID" value="ASIM_0002078201-mRNA-1"/>
    <property type="gene ID" value="ASIM_0002078201"/>
</dbReference>
<evidence type="ECO:0000313" key="3">
    <source>
        <dbReference type="Proteomes" id="UP000267096"/>
    </source>
</evidence>
<name>A0A0M3KIG3_ANISI</name>
<gene>
    <name evidence="2" type="ORF">ASIM_LOCUS20161</name>
</gene>
<reference evidence="2 3" key="2">
    <citation type="submission" date="2018-11" db="EMBL/GenBank/DDBJ databases">
        <authorList>
            <consortium name="Pathogen Informatics"/>
        </authorList>
    </citation>
    <scope>NUCLEOTIDE SEQUENCE [LARGE SCALE GENOMIC DNA]</scope>
</reference>
<dbReference type="GO" id="GO:0043022">
    <property type="term" value="F:ribosome binding"/>
    <property type="evidence" value="ECO:0007669"/>
    <property type="project" value="TreeGrafter"/>
</dbReference>
<dbReference type="PANTHER" id="PTHR22938:SF0">
    <property type="entry name" value="E3 UBIQUITIN-PROTEIN LIGASE ZNF598"/>
    <property type="match status" value="1"/>
</dbReference>
<evidence type="ECO:0000313" key="2">
    <source>
        <dbReference type="EMBL" id="VDK74711.1"/>
    </source>
</evidence>
<feature type="region of interest" description="Disordered" evidence="1">
    <location>
        <begin position="77"/>
        <end position="136"/>
    </location>
</feature>
<dbReference type="PANTHER" id="PTHR22938">
    <property type="entry name" value="ZINC FINGER PROTEIN 598"/>
    <property type="match status" value="1"/>
</dbReference>
<dbReference type="AlphaFoldDB" id="A0A0M3KIG3"/>
<dbReference type="GO" id="GO:0016567">
    <property type="term" value="P:protein ubiquitination"/>
    <property type="evidence" value="ECO:0007669"/>
    <property type="project" value="TreeGrafter"/>
</dbReference>
<evidence type="ECO:0000256" key="1">
    <source>
        <dbReference type="SAM" id="MobiDB-lite"/>
    </source>
</evidence>
<feature type="compositionally biased region" description="Gly residues" evidence="1">
    <location>
        <begin position="95"/>
        <end position="107"/>
    </location>
</feature>
<dbReference type="Proteomes" id="UP000267096">
    <property type="component" value="Unassembled WGS sequence"/>
</dbReference>
<proteinExistence type="predicted"/>
<protein>
    <submittedName>
        <fullName evidence="4">C2H2-type domain-containing protein</fullName>
    </submittedName>
</protein>
<dbReference type="GO" id="GO:0072344">
    <property type="term" value="P:rescue of stalled ribosome"/>
    <property type="evidence" value="ECO:0007669"/>
    <property type="project" value="InterPro"/>
</dbReference>
<accession>A0A0M3KIG3</accession>
<reference evidence="4" key="1">
    <citation type="submission" date="2017-02" db="UniProtKB">
        <authorList>
            <consortium name="WormBaseParasite"/>
        </authorList>
    </citation>
    <scope>IDENTIFICATION</scope>
</reference>
<sequence>MSFLLFCFAVVFSQHKDLLHHYKKEHVICEEGDCKQLGIAFRTETELKLHKSRDHAAGPQTLDVDIHFTDRSFGGGISRGGGGGASSSSHHRGGRGGGSGQGRGGTASAGHLPGSQRNVPRIGVVPSEQPKAPPREYGIEEPFGSLDTACLTFAGFEMIFRFFCGRWGGRIDCKNGFVVVIAVDEKNEE</sequence>
<dbReference type="EMBL" id="UYRR01038825">
    <property type="protein sequence ID" value="VDK74711.1"/>
    <property type="molecule type" value="Genomic_DNA"/>
</dbReference>
<keyword evidence="3" id="KW-1185">Reference proteome</keyword>
<organism evidence="4">
    <name type="scientific">Anisakis simplex</name>
    <name type="common">Herring worm</name>
    <dbReference type="NCBI Taxonomy" id="6269"/>
    <lineage>
        <taxon>Eukaryota</taxon>
        <taxon>Metazoa</taxon>
        <taxon>Ecdysozoa</taxon>
        <taxon>Nematoda</taxon>
        <taxon>Chromadorea</taxon>
        <taxon>Rhabditida</taxon>
        <taxon>Spirurina</taxon>
        <taxon>Ascaridomorpha</taxon>
        <taxon>Ascaridoidea</taxon>
        <taxon>Anisakidae</taxon>
        <taxon>Anisakis</taxon>
        <taxon>Anisakis simplex complex</taxon>
    </lineage>
</organism>
<dbReference type="OrthoDB" id="3838338at2759"/>
<evidence type="ECO:0000313" key="4">
    <source>
        <dbReference type="WBParaSite" id="ASIM_0002078201-mRNA-1"/>
    </source>
</evidence>
<dbReference type="GO" id="GO:0061630">
    <property type="term" value="F:ubiquitin protein ligase activity"/>
    <property type="evidence" value="ECO:0007669"/>
    <property type="project" value="InterPro"/>
</dbReference>
<dbReference type="InterPro" id="IPR044288">
    <property type="entry name" value="ZNF598/HEL2"/>
</dbReference>